<dbReference type="Proteomes" id="UP001596288">
    <property type="component" value="Unassembled WGS sequence"/>
</dbReference>
<dbReference type="RefSeq" id="WP_171000563.1">
    <property type="nucleotide sequence ID" value="NZ_BJDF01000023.1"/>
</dbReference>
<evidence type="ECO:0000313" key="1">
    <source>
        <dbReference type="EMBL" id="MFC6176528.1"/>
    </source>
</evidence>
<organism evidence="1 2">
    <name type="scientific">Companilactobacillus huachuanensis</name>
    <dbReference type="NCBI Taxonomy" id="2559914"/>
    <lineage>
        <taxon>Bacteria</taxon>
        <taxon>Bacillati</taxon>
        <taxon>Bacillota</taxon>
        <taxon>Bacilli</taxon>
        <taxon>Lactobacillales</taxon>
        <taxon>Lactobacillaceae</taxon>
        <taxon>Companilactobacillus</taxon>
    </lineage>
</organism>
<dbReference type="EMBL" id="JBHSSF010000017">
    <property type="protein sequence ID" value="MFC6176528.1"/>
    <property type="molecule type" value="Genomic_DNA"/>
</dbReference>
<evidence type="ECO:0000313" key="2">
    <source>
        <dbReference type="Proteomes" id="UP001596288"/>
    </source>
</evidence>
<reference evidence="2" key="1">
    <citation type="journal article" date="2019" name="Int. J. Syst. Evol. Microbiol.">
        <title>The Global Catalogue of Microorganisms (GCM) 10K type strain sequencing project: providing services to taxonomists for standard genome sequencing and annotation.</title>
        <authorList>
            <consortium name="The Broad Institute Genomics Platform"/>
            <consortium name="The Broad Institute Genome Sequencing Center for Infectious Disease"/>
            <person name="Wu L."/>
            <person name="Ma J."/>
        </authorList>
    </citation>
    <scope>NUCLEOTIDE SEQUENCE [LARGE SCALE GENOMIC DNA]</scope>
    <source>
        <strain evidence="2">CCM 8927</strain>
    </source>
</reference>
<proteinExistence type="predicted"/>
<sequence>MKSGLTKKNSRPIYDEQYSFWIKDKSGDYVLNNPRARAGLEDLTRSINQKYKN</sequence>
<accession>A0ABW1RP66</accession>
<gene>
    <name evidence="1" type="ORF">ACFQAV_06725</name>
</gene>
<name>A0ABW1RP66_9LACO</name>
<comment type="caution">
    <text evidence="1">The sequence shown here is derived from an EMBL/GenBank/DDBJ whole genome shotgun (WGS) entry which is preliminary data.</text>
</comment>
<protein>
    <submittedName>
        <fullName evidence="1">Uncharacterized protein</fullName>
    </submittedName>
</protein>
<keyword evidence="2" id="KW-1185">Reference proteome</keyword>